<dbReference type="Pfam" id="PF12796">
    <property type="entry name" value="Ank_2"/>
    <property type="match status" value="1"/>
</dbReference>
<evidence type="ECO:0000256" key="2">
    <source>
        <dbReference type="PROSITE-ProRule" id="PRU00023"/>
    </source>
</evidence>
<sequence>MADPFGILGVIGVATQLIQMTVQFGLDWKDAPSDARAFFFELQLLRTVLQETHKNVTLNPDFVNAFEGRHSTILAHLGDQSQETAAKSTLSACEVELGKMTKDLKKRAESHRVSWEALKGAFTAKKTRECVENLHRQCQALNSMAAIDAIAIGAGTHCKVVEMHDHQLGREKKEEQKRILEWLTPIDYASQQINFTRRRQSGTGQWLLQSPEFQEWLRGDRKTLFCPGIPGSGKTILTATVVEHLTNQFHNDPKIGIAYIYCNFRRTEEQKLDDLFASLLRQLSEALPSLPDAVTELHQRHSTKRTRPSTDELSKALQHIAASFTRVFLVIDALDECQISAGCRAQLIEAAFDLQARCGVNLFMTSRFIPEITNKFEKPSWLEIRAAQEDVERYLKDHIKQSSSAIQKMQKEIKAVISDAVDGMFLLARIYFDLLQSEVEPKKIRKAVQGLRKQVAGSGEKQRIEVLRLAYDDVIKRINDQERGRRDLANRVLSWITCTKRPLKTIELQHALTVDAGDSELNEDDLLQVEEIVAVCAGLVTIDEESAIIGLVHFTTQEYFQGKFPNAEQEITNICLTYLSFSKFQTGPCETDDKFEQRLQNNPLYDYAARNWGHHARQTAISPEEVDLFLTFLTSPTLIEASSQALFVTKGWSGHFNYSQAFPKHMTGVHVAAYFGVGEVVAELVQAGAEVNAKDDDGNTPLHWASLNGHDTVVQQLLQAGADVNAKNDDGNTPLQRASWNGHNTVMQQLLQAGAEVNAKNDDGNTPLHWASWNGHDTVVVQQLLQA</sequence>
<evidence type="ECO:0000313" key="5">
    <source>
        <dbReference type="EMBL" id="KAK3325014.1"/>
    </source>
</evidence>
<reference evidence="5" key="1">
    <citation type="journal article" date="2023" name="Mol. Phylogenet. Evol.">
        <title>Genome-scale phylogeny and comparative genomics of the fungal order Sordariales.</title>
        <authorList>
            <person name="Hensen N."/>
            <person name="Bonometti L."/>
            <person name="Westerberg I."/>
            <person name="Brannstrom I.O."/>
            <person name="Guillou S."/>
            <person name="Cros-Aarteil S."/>
            <person name="Calhoun S."/>
            <person name="Haridas S."/>
            <person name="Kuo A."/>
            <person name="Mondo S."/>
            <person name="Pangilinan J."/>
            <person name="Riley R."/>
            <person name="LaButti K."/>
            <person name="Andreopoulos B."/>
            <person name="Lipzen A."/>
            <person name="Chen C."/>
            <person name="Yan M."/>
            <person name="Daum C."/>
            <person name="Ng V."/>
            <person name="Clum A."/>
            <person name="Steindorff A."/>
            <person name="Ohm R.A."/>
            <person name="Martin F."/>
            <person name="Silar P."/>
            <person name="Natvig D.O."/>
            <person name="Lalanne C."/>
            <person name="Gautier V."/>
            <person name="Ament-Velasquez S.L."/>
            <person name="Kruys A."/>
            <person name="Hutchinson M.I."/>
            <person name="Powell A.J."/>
            <person name="Barry K."/>
            <person name="Miller A.N."/>
            <person name="Grigoriev I.V."/>
            <person name="Debuchy R."/>
            <person name="Gladieux P."/>
            <person name="Hiltunen Thoren M."/>
            <person name="Johannesson H."/>
        </authorList>
    </citation>
    <scope>NUCLEOTIDE SEQUENCE</scope>
    <source>
        <strain evidence="5">CBS 118394</strain>
    </source>
</reference>
<dbReference type="InterPro" id="IPR027417">
    <property type="entry name" value="P-loop_NTPase"/>
</dbReference>
<proteinExistence type="predicted"/>
<dbReference type="InterPro" id="IPR002110">
    <property type="entry name" value="Ankyrin_rpt"/>
</dbReference>
<evidence type="ECO:0000313" key="6">
    <source>
        <dbReference type="Proteomes" id="UP001283341"/>
    </source>
</evidence>
<dbReference type="Pfam" id="PF22939">
    <property type="entry name" value="WHD_GPIID"/>
    <property type="match status" value="1"/>
</dbReference>
<dbReference type="PANTHER" id="PTHR10039">
    <property type="entry name" value="AMELOGENIN"/>
    <property type="match status" value="1"/>
</dbReference>
<dbReference type="Gene3D" id="1.25.40.20">
    <property type="entry name" value="Ankyrin repeat-containing domain"/>
    <property type="match status" value="2"/>
</dbReference>
<evidence type="ECO:0000256" key="1">
    <source>
        <dbReference type="ARBA" id="ARBA00022737"/>
    </source>
</evidence>
<dbReference type="SUPFAM" id="SSF48403">
    <property type="entry name" value="Ankyrin repeat"/>
    <property type="match status" value="1"/>
</dbReference>
<dbReference type="PROSITE" id="PS50088">
    <property type="entry name" value="ANK_REPEAT"/>
    <property type="match status" value="4"/>
</dbReference>
<dbReference type="SMART" id="SM00248">
    <property type="entry name" value="ANK"/>
    <property type="match status" value="4"/>
</dbReference>
<dbReference type="Proteomes" id="UP001283341">
    <property type="component" value="Unassembled WGS sequence"/>
</dbReference>
<dbReference type="Pfam" id="PF24883">
    <property type="entry name" value="NPHP3_N"/>
    <property type="match status" value="1"/>
</dbReference>
<keyword evidence="6" id="KW-1185">Reference proteome</keyword>
<keyword evidence="1" id="KW-0677">Repeat</keyword>
<keyword evidence="2" id="KW-0040">ANK repeat</keyword>
<comment type="caution">
    <text evidence="5">The sequence shown here is derived from an EMBL/GenBank/DDBJ whole genome shotgun (WGS) entry which is preliminary data.</text>
</comment>
<feature type="repeat" description="ANK" evidence="2">
    <location>
        <begin position="664"/>
        <end position="696"/>
    </location>
</feature>
<dbReference type="PROSITE" id="PS50297">
    <property type="entry name" value="ANK_REP_REGION"/>
    <property type="match status" value="4"/>
</dbReference>
<protein>
    <recommendedName>
        <fullName evidence="7">Ankyrin repeat protein</fullName>
    </recommendedName>
</protein>
<accession>A0AAE0IHD7</accession>
<dbReference type="EMBL" id="JAUEDM010000002">
    <property type="protein sequence ID" value="KAK3325014.1"/>
    <property type="molecule type" value="Genomic_DNA"/>
</dbReference>
<feature type="repeat" description="ANK" evidence="2">
    <location>
        <begin position="697"/>
        <end position="729"/>
    </location>
</feature>
<name>A0AAE0IHD7_9PEZI</name>
<dbReference type="InterPro" id="IPR036770">
    <property type="entry name" value="Ankyrin_rpt-contain_sf"/>
</dbReference>
<evidence type="ECO:0008006" key="7">
    <source>
        <dbReference type="Google" id="ProtNLM"/>
    </source>
</evidence>
<dbReference type="PANTHER" id="PTHR10039:SF15">
    <property type="entry name" value="NACHT DOMAIN-CONTAINING PROTEIN"/>
    <property type="match status" value="1"/>
</dbReference>
<dbReference type="InterPro" id="IPR056884">
    <property type="entry name" value="NPHP3-like_N"/>
</dbReference>
<feature type="non-terminal residue" evidence="5">
    <location>
        <position position="787"/>
    </location>
</feature>
<dbReference type="Pfam" id="PF00023">
    <property type="entry name" value="Ank"/>
    <property type="match status" value="1"/>
</dbReference>
<gene>
    <name evidence="5" type="ORF">B0H66DRAFT_511309</name>
</gene>
<dbReference type="InterPro" id="IPR054471">
    <property type="entry name" value="GPIID_WHD"/>
</dbReference>
<dbReference type="Gene3D" id="3.40.50.300">
    <property type="entry name" value="P-loop containing nucleotide triphosphate hydrolases"/>
    <property type="match status" value="1"/>
</dbReference>
<feature type="domain" description="Nephrocystin 3-like N-terminal" evidence="4">
    <location>
        <begin position="202"/>
        <end position="367"/>
    </location>
</feature>
<evidence type="ECO:0000259" key="3">
    <source>
        <dbReference type="Pfam" id="PF22939"/>
    </source>
</evidence>
<feature type="repeat" description="ANK" evidence="2">
    <location>
        <begin position="763"/>
        <end position="787"/>
    </location>
</feature>
<evidence type="ECO:0000259" key="4">
    <source>
        <dbReference type="Pfam" id="PF24883"/>
    </source>
</evidence>
<feature type="repeat" description="ANK" evidence="2">
    <location>
        <begin position="730"/>
        <end position="762"/>
    </location>
</feature>
<dbReference type="AlphaFoldDB" id="A0AAE0IHD7"/>
<dbReference type="PRINTS" id="PR01415">
    <property type="entry name" value="ANKYRIN"/>
</dbReference>
<dbReference type="SUPFAM" id="SSF52540">
    <property type="entry name" value="P-loop containing nucleoside triphosphate hydrolases"/>
    <property type="match status" value="1"/>
</dbReference>
<organism evidence="5 6">
    <name type="scientific">Apodospora peruviana</name>
    <dbReference type="NCBI Taxonomy" id="516989"/>
    <lineage>
        <taxon>Eukaryota</taxon>
        <taxon>Fungi</taxon>
        <taxon>Dikarya</taxon>
        <taxon>Ascomycota</taxon>
        <taxon>Pezizomycotina</taxon>
        <taxon>Sordariomycetes</taxon>
        <taxon>Sordariomycetidae</taxon>
        <taxon>Sordariales</taxon>
        <taxon>Lasiosphaeriaceae</taxon>
        <taxon>Apodospora</taxon>
    </lineage>
</organism>
<reference evidence="5" key="2">
    <citation type="submission" date="2023-06" db="EMBL/GenBank/DDBJ databases">
        <authorList>
            <consortium name="Lawrence Berkeley National Laboratory"/>
            <person name="Haridas S."/>
            <person name="Hensen N."/>
            <person name="Bonometti L."/>
            <person name="Westerberg I."/>
            <person name="Brannstrom I.O."/>
            <person name="Guillou S."/>
            <person name="Cros-Aarteil S."/>
            <person name="Calhoun S."/>
            <person name="Kuo A."/>
            <person name="Mondo S."/>
            <person name="Pangilinan J."/>
            <person name="Riley R."/>
            <person name="Labutti K."/>
            <person name="Andreopoulos B."/>
            <person name="Lipzen A."/>
            <person name="Chen C."/>
            <person name="Yanf M."/>
            <person name="Daum C."/>
            <person name="Ng V."/>
            <person name="Clum A."/>
            <person name="Steindorff A."/>
            <person name="Ohm R."/>
            <person name="Martin F."/>
            <person name="Silar P."/>
            <person name="Natvig D."/>
            <person name="Lalanne C."/>
            <person name="Gautier V."/>
            <person name="Ament-Velasquez S.L."/>
            <person name="Kruys A."/>
            <person name="Hutchinson M.I."/>
            <person name="Powell A.J."/>
            <person name="Barry K."/>
            <person name="Miller A.N."/>
            <person name="Grigoriev I.V."/>
            <person name="Debuchy R."/>
            <person name="Gladieux P."/>
            <person name="Thoren M.H."/>
            <person name="Johannesson H."/>
        </authorList>
    </citation>
    <scope>NUCLEOTIDE SEQUENCE</scope>
    <source>
        <strain evidence="5">CBS 118394</strain>
    </source>
</reference>
<feature type="domain" description="GPI inositol-deacylase winged helix" evidence="3">
    <location>
        <begin position="485"/>
        <end position="561"/>
    </location>
</feature>